<accession>A0AAV5F7P5</accession>
<dbReference type="EMBL" id="BQKI01000199">
    <property type="protein sequence ID" value="GJN40731.1"/>
    <property type="molecule type" value="Genomic_DNA"/>
</dbReference>
<organism evidence="1 3">
    <name type="scientific">Eleusine coracana subsp. coracana</name>
    <dbReference type="NCBI Taxonomy" id="191504"/>
    <lineage>
        <taxon>Eukaryota</taxon>
        <taxon>Viridiplantae</taxon>
        <taxon>Streptophyta</taxon>
        <taxon>Embryophyta</taxon>
        <taxon>Tracheophyta</taxon>
        <taxon>Spermatophyta</taxon>
        <taxon>Magnoliopsida</taxon>
        <taxon>Liliopsida</taxon>
        <taxon>Poales</taxon>
        <taxon>Poaceae</taxon>
        <taxon>PACMAD clade</taxon>
        <taxon>Chloridoideae</taxon>
        <taxon>Cynodonteae</taxon>
        <taxon>Eleusininae</taxon>
        <taxon>Eleusine</taxon>
    </lineage>
</organism>
<reference evidence="1" key="2">
    <citation type="submission" date="2021-12" db="EMBL/GenBank/DDBJ databases">
        <title>Resequencing data analysis of finger millet.</title>
        <authorList>
            <person name="Hatakeyama M."/>
            <person name="Aluri S."/>
            <person name="Balachadran M.T."/>
            <person name="Sivarajan S.R."/>
            <person name="Poveda L."/>
            <person name="Shimizu-Inatsugi R."/>
            <person name="Schlapbach R."/>
            <person name="Sreeman S.M."/>
            <person name="Shimizu K.K."/>
        </authorList>
    </citation>
    <scope>NUCLEOTIDE SEQUENCE</scope>
</reference>
<dbReference type="AlphaFoldDB" id="A0AAV5F7P5"/>
<evidence type="ECO:0000313" key="1">
    <source>
        <dbReference type="EMBL" id="GJN31674.1"/>
    </source>
</evidence>
<evidence type="ECO:0000313" key="3">
    <source>
        <dbReference type="Proteomes" id="UP001054889"/>
    </source>
</evidence>
<evidence type="ECO:0000313" key="2">
    <source>
        <dbReference type="EMBL" id="GJN40731.1"/>
    </source>
</evidence>
<gene>
    <name evidence="1" type="primary">gb20099</name>
    <name evidence="2" type="synonym">gn00024</name>
    <name evidence="1" type="ORF">PR202_gb20099</name>
    <name evidence="2" type="ORF">PR202_gn00024</name>
</gene>
<comment type="caution">
    <text evidence="1">The sequence shown here is derived from an EMBL/GenBank/DDBJ whole genome shotgun (WGS) entry which is preliminary data.</text>
</comment>
<reference evidence="1" key="1">
    <citation type="journal article" date="2018" name="DNA Res.">
        <title>Multiple hybrid de novo genome assembly of finger millet, an orphan allotetraploid crop.</title>
        <authorList>
            <person name="Hatakeyama M."/>
            <person name="Aluri S."/>
            <person name="Balachadran M.T."/>
            <person name="Sivarajan S.R."/>
            <person name="Patrignani A."/>
            <person name="Gruter S."/>
            <person name="Poveda L."/>
            <person name="Shimizu-Inatsugi R."/>
            <person name="Baeten J."/>
            <person name="Francoijs K.J."/>
            <person name="Nataraja K.N."/>
            <person name="Reddy Y.A.N."/>
            <person name="Phadnis S."/>
            <person name="Ravikumar R.L."/>
            <person name="Schlapbach R."/>
            <person name="Sreeman S.M."/>
            <person name="Shimizu K.K."/>
        </authorList>
    </citation>
    <scope>NUCLEOTIDE SEQUENCE</scope>
</reference>
<proteinExistence type="predicted"/>
<protein>
    <submittedName>
        <fullName evidence="1">Uncharacterized protein</fullName>
    </submittedName>
</protein>
<dbReference type="Proteomes" id="UP001054889">
    <property type="component" value="Unassembled WGS sequence"/>
</dbReference>
<dbReference type="EMBL" id="BQKI01000082">
    <property type="protein sequence ID" value="GJN31674.1"/>
    <property type="molecule type" value="Genomic_DNA"/>
</dbReference>
<keyword evidence="3" id="KW-1185">Reference proteome</keyword>
<name>A0AAV5F7P5_ELECO</name>
<sequence length="117" mass="13389">MLDVSCWMIKAVDKLKCNFLWRGKADARGGHCPIAWGKVTRPLNFGGLGIHNLDILGWVCMRWLWHHKIDPSKPWGQLPIQVPTKVMAMFWISVITTAGDGCNMSFWTDRWLHGQSI</sequence>